<evidence type="ECO:0000313" key="1">
    <source>
        <dbReference type="EMBL" id="KAF9457610.1"/>
    </source>
</evidence>
<dbReference type="EMBL" id="MU150364">
    <property type="protein sequence ID" value="KAF9457610.1"/>
    <property type="molecule type" value="Genomic_DNA"/>
</dbReference>
<dbReference type="Proteomes" id="UP000807353">
    <property type="component" value="Unassembled WGS sequence"/>
</dbReference>
<gene>
    <name evidence="1" type="ORF">BDZ94DRAFT_196979</name>
</gene>
<proteinExistence type="predicted"/>
<name>A0A9P5XXR3_9AGAR</name>
<dbReference type="Gene3D" id="3.30.710.10">
    <property type="entry name" value="Potassium Channel Kv1.1, Chain A"/>
    <property type="match status" value="1"/>
</dbReference>
<dbReference type="OrthoDB" id="3184970at2759"/>
<organism evidence="1 2">
    <name type="scientific">Collybia nuda</name>
    <dbReference type="NCBI Taxonomy" id="64659"/>
    <lineage>
        <taxon>Eukaryota</taxon>
        <taxon>Fungi</taxon>
        <taxon>Dikarya</taxon>
        <taxon>Basidiomycota</taxon>
        <taxon>Agaricomycotina</taxon>
        <taxon>Agaricomycetes</taxon>
        <taxon>Agaricomycetidae</taxon>
        <taxon>Agaricales</taxon>
        <taxon>Tricholomatineae</taxon>
        <taxon>Clitocybaceae</taxon>
        <taxon>Collybia</taxon>
    </lineage>
</organism>
<evidence type="ECO:0000313" key="2">
    <source>
        <dbReference type="Proteomes" id="UP000807353"/>
    </source>
</evidence>
<dbReference type="InterPro" id="IPR011333">
    <property type="entry name" value="SKP1/BTB/POZ_sf"/>
</dbReference>
<comment type="caution">
    <text evidence="1">The sequence shown here is derived from an EMBL/GenBank/DDBJ whole genome shotgun (WGS) entry which is preliminary data.</text>
</comment>
<sequence length="182" mass="20794">MSNLEVIDREPAVPVEIQFSTKFCSPDSDISYTSTDNVRFLVHKQNLKVNATGFILPSEESTNTILPESTKVLETLFQFCYPDRHPNLMSLEFEDFVLIAEAAEKYHVHAATNICNVRMKRTLPNHAIEVMEYSARHNHPDLLAKTASLLLDVPMSTILPRLPSHLVIPWARIECFKEYFCS</sequence>
<dbReference type="AlphaFoldDB" id="A0A9P5XXR3"/>
<keyword evidence="2" id="KW-1185">Reference proteome</keyword>
<protein>
    <recommendedName>
        <fullName evidence="3">BTB domain-containing protein</fullName>
    </recommendedName>
</protein>
<accession>A0A9P5XXR3</accession>
<evidence type="ECO:0008006" key="3">
    <source>
        <dbReference type="Google" id="ProtNLM"/>
    </source>
</evidence>
<reference evidence="1" key="1">
    <citation type="submission" date="2020-11" db="EMBL/GenBank/DDBJ databases">
        <authorList>
            <consortium name="DOE Joint Genome Institute"/>
            <person name="Ahrendt S."/>
            <person name="Riley R."/>
            <person name="Andreopoulos W."/>
            <person name="Labutti K."/>
            <person name="Pangilinan J."/>
            <person name="Ruiz-Duenas F.J."/>
            <person name="Barrasa J.M."/>
            <person name="Sanchez-Garcia M."/>
            <person name="Camarero S."/>
            <person name="Miyauchi S."/>
            <person name="Serrano A."/>
            <person name="Linde D."/>
            <person name="Babiker R."/>
            <person name="Drula E."/>
            <person name="Ayuso-Fernandez I."/>
            <person name="Pacheco R."/>
            <person name="Padilla G."/>
            <person name="Ferreira P."/>
            <person name="Barriuso J."/>
            <person name="Kellner H."/>
            <person name="Castanera R."/>
            <person name="Alfaro M."/>
            <person name="Ramirez L."/>
            <person name="Pisabarro A.G."/>
            <person name="Kuo A."/>
            <person name="Tritt A."/>
            <person name="Lipzen A."/>
            <person name="He G."/>
            <person name="Yan M."/>
            <person name="Ng V."/>
            <person name="Cullen D."/>
            <person name="Martin F."/>
            <person name="Rosso M.-N."/>
            <person name="Henrissat B."/>
            <person name="Hibbett D."/>
            <person name="Martinez A.T."/>
            <person name="Grigoriev I.V."/>
        </authorList>
    </citation>
    <scope>NUCLEOTIDE SEQUENCE</scope>
    <source>
        <strain evidence="1">CBS 247.69</strain>
    </source>
</reference>